<dbReference type="SMART" id="SM00443">
    <property type="entry name" value="G_patch"/>
    <property type="match status" value="1"/>
</dbReference>
<dbReference type="EMBL" id="ML178821">
    <property type="protein sequence ID" value="TFL02780.1"/>
    <property type="molecule type" value="Genomic_DNA"/>
</dbReference>
<feature type="compositionally biased region" description="Acidic residues" evidence="1">
    <location>
        <begin position="772"/>
        <end position="794"/>
    </location>
</feature>
<dbReference type="PANTHER" id="PTHR14195">
    <property type="entry name" value="G PATCH DOMAIN CONTAINING PROTEIN 2"/>
    <property type="match status" value="1"/>
</dbReference>
<feature type="region of interest" description="Disordered" evidence="1">
    <location>
        <begin position="1"/>
        <end position="159"/>
    </location>
</feature>
<feature type="compositionally biased region" description="Acidic residues" evidence="1">
    <location>
        <begin position="675"/>
        <end position="692"/>
    </location>
</feature>
<feature type="region of interest" description="Disordered" evidence="1">
    <location>
        <begin position="525"/>
        <end position="544"/>
    </location>
</feature>
<feature type="region of interest" description="Disordered" evidence="1">
    <location>
        <begin position="432"/>
        <end position="469"/>
    </location>
</feature>
<feature type="compositionally biased region" description="Polar residues" evidence="1">
    <location>
        <begin position="67"/>
        <end position="78"/>
    </location>
</feature>
<feature type="compositionally biased region" description="Gly residues" evidence="1">
    <location>
        <begin position="89"/>
        <end position="103"/>
    </location>
</feature>
<feature type="compositionally biased region" description="Basic and acidic residues" evidence="1">
    <location>
        <begin position="795"/>
        <end position="804"/>
    </location>
</feature>
<feature type="region of interest" description="Disordered" evidence="1">
    <location>
        <begin position="1147"/>
        <end position="1182"/>
    </location>
</feature>
<evidence type="ECO:0000313" key="5">
    <source>
        <dbReference type="Proteomes" id="UP000305067"/>
    </source>
</evidence>
<dbReference type="SUPFAM" id="SSF82708">
    <property type="entry name" value="R3H domain"/>
    <property type="match status" value="1"/>
</dbReference>
<feature type="compositionally biased region" description="Basic residues" evidence="1">
    <location>
        <begin position="25"/>
        <end position="34"/>
    </location>
</feature>
<feature type="compositionally biased region" description="Gly residues" evidence="1">
    <location>
        <begin position="1152"/>
        <end position="1167"/>
    </location>
</feature>
<name>A0A5C3QPN3_9AGAR</name>
<sequence>MPRGRGGNNNNNDNPRGGGSSPNRARGRGGRGGRVRGGFRGAPHFAGTSAVHPMAEIDFVLQRYDENSNSGSGTQTPNGKGYRGRGRGRGGGFRGRGASGPGTPGSFKSGSGANTRGRGSGAATPLSNRGQPSQSEPGFAPYESPFARGGGRQAQVHVGRKKATGVETLSDLLYSDRPLLKPIKFVRSTFTARLFEKTEEILETVGGDEDVLNGDAEEEAALHVPTADRVARVFSGASFVPPPPGLSSSSGDEANGANDEEIQEINFDDLGKLMEQQQQQQANSSTAASRKSGKETFTGFNFYERATTETLRDEEEVQNLLVQDEQAGNEAAVLEMDAVEVVVEDANGRDVTPMVVDKEIVLEAPASALEPTSATSSLEVDAVPSECQLSSAAAAAPPTPTASSVPFHVEQIAVEEAAPILIQEQAPIPVEEEAPPASALPDPDTLFFVDTQGTHSSGSTEVVPEPKSRQAEDDLFFVDTEGSQSTSAVPDPSATAHLASARAPIPDRNRGAEPEEEIVYMAPHPKPSQQHASVPQEEPTSFSTHTRSIVTGRAITAADALMADPSPVFIIPPPTTSDSPPTDLLRSLRIRNDGRTSPTASSTARAHVQAALTTITSSTPRSKKKQALKERVAAKRRGGRKGKSGGFGMYGAMASEAALREKDPRYNERRRGDSDVEWGSDDDEDVEVDEDVMLFNSTTAPSKPRQLNPEDANDMSIDPECVSSSSAMRSFARGMIGPDAGVWTTIDDVEDAGMIREEDEAIRNGRWNVSDSDSDDDDEDDVEDDEDEVEDDLDEAIREAEKGLIAEAGGLEDSEDDDSDDDGAESSPGFEARLQRMRSQPGKPRSKGKGKAKAKNAWLEEDDDDSDDDDEDEYVEDELIDELNAILDAHSATIAAKEKQSRSGRKKLLKRVNKGKFTMDVDEFEAEFGLDGKWDGDDDGLDDSDDDDTDEQNRTVLGLSPARKRSQAPRHLSPALLSQWEKDRERKASRKLLRQQSKLLHALDPLSGPKKGGKKGRKAMLLAAQMDPESAFGEQIGRDILGGRVDSLAAIEAQIRQFLNLHAQESKRNRNIPEEIVLPPMPKATRKHVHELALAFNLKSVSKGKGNGRYTTLIRTTRSGLGINEKKVAKIVRMDCQRHGMLVPERLQFSGSRGGPGGGGGGRGGHGGIKHKEGEHVGSAAPKLSDTNLGFKMLAKLGWAEGDRIGLASRAGEEGRGLEQPLKAVIKISKLGLGATY</sequence>
<dbReference type="OrthoDB" id="21470at2759"/>
<accession>A0A5C3QPN3</accession>
<feature type="compositionally biased region" description="Polar residues" evidence="1">
    <location>
        <begin position="451"/>
        <end position="460"/>
    </location>
</feature>
<feature type="region of interest" description="Disordered" evidence="1">
    <location>
        <begin position="928"/>
        <end position="990"/>
    </location>
</feature>
<dbReference type="InterPro" id="IPR051189">
    <property type="entry name" value="Splicing_assoc_domain"/>
</dbReference>
<dbReference type="SMART" id="SM00393">
    <property type="entry name" value="R3H"/>
    <property type="match status" value="1"/>
</dbReference>
<feature type="compositionally biased region" description="Acidic residues" evidence="1">
    <location>
        <begin position="936"/>
        <end position="950"/>
    </location>
</feature>
<feature type="compositionally biased region" description="Acidic residues" evidence="1">
    <location>
        <begin position="859"/>
        <end position="877"/>
    </location>
</feature>
<feature type="compositionally biased region" description="Low complexity" evidence="1">
    <location>
        <begin position="432"/>
        <end position="443"/>
    </location>
</feature>
<feature type="compositionally biased region" description="Basic residues" evidence="1">
    <location>
        <begin position="844"/>
        <end position="854"/>
    </location>
</feature>
<proteinExistence type="predicted"/>
<dbReference type="InterPro" id="IPR000467">
    <property type="entry name" value="G_patch_dom"/>
</dbReference>
<evidence type="ECO:0008006" key="6">
    <source>
        <dbReference type="Google" id="ProtNLM"/>
    </source>
</evidence>
<feature type="compositionally biased region" description="Polar residues" evidence="1">
    <location>
        <begin position="125"/>
        <end position="136"/>
    </location>
</feature>
<evidence type="ECO:0000256" key="1">
    <source>
        <dbReference type="SAM" id="MobiDB-lite"/>
    </source>
</evidence>
<dbReference type="STRING" id="1884261.A0A5C3QPN3"/>
<dbReference type="Gene3D" id="3.30.1370.50">
    <property type="entry name" value="R3H-like domain"/>
    <property type="match status" value="1"/>
</dbReference>
<keyword evidence="5" id="KW-1185">Reference proteome</keyword>
<dbReference type="InterPro" id="IPR036867">
    <property type="entry name" value="R3H_dom_sf"/>
</dbReference>
<dbReference type="Proteomes" id="UP000305067">
    <property type="component" value="Unassembled WGS sequence"/>
</dbReference>
<feature type="region of interest" description="Disordered" evidence="1">
    <location>
        <begin position="613"/>
        <end position="721"/>
    </location>
</feature>
<feature type="region of interest" description="Disordered" evidence="1">
    <location>
        <begin position="751"/>
        <end position="877"/>
    </location>
</feature>
<feature type="compositionally biased region" description="Polar residues" evidence="1">
    <location>
        <begin position="527"/>
        <end position="544"/>
    </location>
</feature>
<protein>
    <recommendedName>
        <fullName evidence="6">Protein SQS1</fullName>
    </recommendedName>
</protein>
<evidence type="ECO:0000313" key="4">
    <source>
        <dbReference type="EMBL" id="TFL02780.1"/>
    </source>
</evidence>
<feature type="compositionally biased region" description="Basic and acidic residues" evidence="1">
    <location>
        <begin position="658"/>
        <end position="674"/>
    </location>
</feature>
<dbReference type="PROSITE" id="PS50174">
    <property type="entry name" value="G_PATCH"/>
    <property type="match status" value="1"/>
</dbReference>
<gene>
    <name evidence="4" type="ORF">BDV98DRAFT_649192</name>
</gene>
<evidence type="ECO:0000259" key="2">
    <source>
        <dbReference type="PROSITE" id="PS50174"/>
    </source>
</evidence>
<feature type="domain" description="R3H" evidence="3">
    <location>
        <begin position="1045"/>
        <end position="1117"/>
    </location>
</feature>
<feature type="compositionally biased region" description="Basic residues" evidence="1">
    <location>
        <begin position="634"/>
        <end position="643"/>
    </location>
</feature>
<dbReference type="InterPro" id="IPR001374">
    <property type="entry name" value="R3H_dom"/>
</dbReference>
<dbReference type="GO" id="GO:0003676">
    <property type="term" value="F:nucleic acid binding"/>
    <property type="evidence" value="ECO:0007669"/>
    <property type="project" value="UniProtKB-UniRule"/>
</dbReference>
<dbReference type="PROSITE" id="PS51061">
    <property type="entry name" value="R3H"/>
    <property type="match status" value="1"/>
</dbReference>
<feature type="compositionally biased region" description="Acidic residues" evidence="1">
    <location>
        <begin position="810"/>
        <end position="824"/>
    </location>
</feature>
<feature type="domain" description="G-patch" evidence="2">
    <location>
        <begin position="1186"/>
        <end position="1237"/>
    </location>
</feature>
<organism evidence="4 5">
    <name type="scientific">Pterulicium gracile</name>
    <dbReference type="NCBI Taxonomy" id="1884261"/>
    <lineage>
        <taxon>Eukaryota</taxon>
        <taxon>Fungi</taxon>
        <taxon>Dikarya</taxon>
        <taxon>Basidiomycota</taxon>
        <taxon>Agaricomycotina</taxon>
        <taxon>Agaricomycetes</taxon>
        <taxon>Agaricomycetidae</taxon>
        <taxon>Agaricales</taxon>
        <taxon>Pleurotineae</taxon>
        <taxon>Pterulaceae</taxon>
        <taxon>Pterulicium</taxon>
    </lineage>
</organism>
<dbReference type="AlphaFoldDB" id="A0A5C3QPN3"/>
<dbReference type="Pfam" id="PF01424">
    <property type="entry name" value="R3H"/>
    <property type="match status" value="1"/>
</dbReference>
<evidence type="ECO:0000259" key="3">
    <source>
        <dbReference type="PROSITE" id="PS51061"/>
    </source>
</evidence>
<reference evidence="4 5" key="1">
    <citation type="journal article" date="2019" name="Nat. Ecol. Evol.">
        <title>Megaphylogeny resolves global patterns of mushroom evolution.</title>
        <authorList>
            <person name="Varga T."/>
            <person name="Krizsan K."/>
            <person name="Foldi C."/>
            <person name="Dima B."/>
            <person name="Sanchez-Garcia M."/>
            <person name="Sanchez-Ramirez S."/>
            <person name="Szollosi G.J."/>
            <person name="Szarkandi J.G."/>
            <person name="Papp V."/>
            <person name="Albert L."/>
            <person name="Andreopoulos W."/>
            <person name="Angelini C."/>
            <person name="Antonin V."/>
            <person name="Barry K.W."/>
            <person name="Bougher N.L."/>
            <person name="Buchanan P."/>
            <person name="Buyck B."/>
            <person name="Bense V."/>
            <person name="Catcheside P."/>
            <person name="Chovatia M."/>
            <person name="Cooper J."/>
            <person name="Damon W."/>
            <person name="Desjardin D."/>
            <person name="Finy P."/>
            <person name="Geml J."/>
            <person name="Haridas S."/>
            <person name="Hughes K."/>
            <person name="Justo A."/>
            <person name="Karasinski D."/>
            <person name="Kautmanova I."/>
            <person name="Kiss B."/>
            <person name="Kocsube S."/>
            <person name="Kotiranta H."/>
            <person name="LaButti K.M."/>
            <person name="Lechner B.E."/>
            <person name="Liimatainen K."/>
            <person name="Lipzen A."/>
            <person name="Lukacs Z."/>
            <person name="Mihaltcheva S."/>
            <person name="Morgado L.N."/>
            <person name="Niskanen T."/>
            <person name="Noordeloos M.E."/>
            <person name="Ohm R.A."/>
            <person name="Ortiz-Santana B."/>
            <person name="Ovrebo C."/>
            <person name="Racz N."/>
            <person name="Riley R."/>
            <person name="Savchenko A."/>
            <person name="Shiryaev A."/>
            <person name="Soop K."/>
            <person name="Spirin V."/>
            <person name="Szebenyi C."/>
            <person name="Tomsovsky M."/>
            <person name="Tulloss R.E."/>
            <person name="Uehling J."/>
            <person name="Grigoriev I.V."/>
            <person name="Vagvolgyi C."/>
            <person name="Papp T."/>
            <person name="Martin F.M."/>
            <person name="Miettinen O."/>
            <person name="Hibbett D.S."/>
            <person name="Nagy L.G."/>
        </authorList>
    </citation>
    <scope>NUCLEOTIDE SEQUENCE [LARGE SCALE GENOMIC DNA]</scope>
    <source>
        <strain evidence="4 5">CBS 309.79</strain>
    </source>
</reference>